<protein>
    <submittedName>
        <fullName evidence="2">Uncharacterized protein</fullName>
    </submittedName>
</protein>
<gene>
    <name evidence="2" type="ORF">CSUI_002019</name>
</gene>
<feature type="region of interest" description="Disordered" evidence="1">
    <location>
        <begin position="4157"/>
        <end position="4196"/>
    </location>
</feature>
<feature type="compositionally biased region" description="Low complexity" evidence="1">
    <location>
        <begin position="43"/>
        <end position="53"/>
    </location>
</feature>
<dbReference type="OrthoDB" id="392230at2759"/>
<sequence>TSQIDTGNNKHFYFAAASLVSCTFPTYGSPVVELISAFGAAVPDDPVPSGSPDTEVDGPAPAEGAAVVSLPTPRLLEDPSQKWQGVVVTSFPKEACQHLAEVLLQSGELHDEVDVQFVAAQEGEEYVQQVFGNVVDVRVSRGFFREAHIQDLRVILGKELRHLLKQQLLWQTSSKNFVRDEAGLREQLGAQFSEALSAVKVEYERNVQQAGGGIQPISKISLTTVTKVPALLLEPSVFSPKVQDFVSTLLQYPRGDVSMDREQIELLVESHKQRGDDTEASVASKIFEHITDAKAIYVTQESKVLFLKILGLFWEKYYEYSRRLLLLVRRDPAVYRILFGLVMRPEAPGPPTLDHYGFASILHMLVWQRFHATGALALLQRPCRFLYAFGNFSPAHEFASRSFFLSTSFESLFTKHGGLLHGPFRPSKQMFSTAWYSQLASWKSRDPPLFSILVHHLTPKSASEIRRATEGFGHTSAHQDLASFFGMGVRELTDAMQEAVPKAFDTMFTSNHSPLRTLINMELKALHPWTRWTHVDLVELQRRFHLAFEKEKGQAVDGLIADLTQLEDDPNLQIDSLFKSVDHVTRILESPAFYTHDVLNSMAVIASVPEVSDVLRAIRITTSDLSSLNALLYQTPLQEMTSPAISRLRIYKPVGKQNSLRPSILNRLNRVFKATWTAFTRFFDNKVSLLGEEDQEIIRTTIRDSIVAGNGQNLFHSSPFVDVFDAHGFVTALALTALTSITNSPISVLDERNRLFRVSCSECRRPGYSFVAAREGFLHFSDGRAMLKLSGVQSPPLHVFGGLIIWEAAKASFSRAALAPDLLQPVVRRIGRFLGLRSSKCRSVRIHALCMHVRSAERSSVVLNAAVTEAVIRTSGIAQGQSNCTLTSKSFPECLVRMLLGCPQGRCNRKVSRIVSNIEDTMDRLWTEITSPHFSASHYRTAVRWRVLAPVLASLAEANSRPLTLGEQTLLSESDKAFLSSGEGRKAAYMLWVRFALKTRPELLTSEFAGLQSQLDAFSNGGPLQPDFVELLRRLHGHVQENVPKEREVDYLRRKEALEKLAASARKALTDLGIYAGTQKEELAAAIEGVATRNFSVVFDYVVKPEVASKFPVPFKEATVRCFISWWENVNLTERMLRQTEGIWLSPASPAGVKACLSQGRDLLANDASTGGVTPFVDAVLRSSYFHFHIFHRLRVVMEAAGTYLSLLRPSETRLSDLELQDLTASIRKLTTREFKSIIRKVPAFSLISYSIVAAETGRSLIVLEAPARSMHAGTLIRIGHQPRGLRRLLRRSKVNLVCAPDCHVVPKPIKLERNLTAEVQVHLRETTTSLLKYLSSLVPKFDVFRHLRPTQATAAFKLYPRQRQFSPRSTDLCKNPSYGPVFVIVELCYFDTISREFVDEALSAVFGMGRSSPLRWLGFWTFKNQVLLHLMKQAIKKQMGGIGAFITDSGWRARVPVFFETTLGEFEASLSNFAKFLAFAKAIRAPAPLRRALDAIKSFFARAPPRRREPRRAVPVMKEISGGTKITMVPTTAQIDLLPAFTFARRWRDFSVCVHESPRAQNAGRGTRETGRMAFTKGYRLAAAIGTSLRALEVFPSQGHLMYAGATESREVRVALNRFSLQYMIREGGTPYHSAKALIRQLTASAIRACSRRTVGVLQDLCDRMGECKAKIATRMIRSVLYERVECLMAAVEDSFATTDNPEVTKKMFEIFTNVFVTFKRRVIVWVQPFDRLFSFEGPTTGAEGALDIQVIVTRDPQGEPMFYAVAPGFPLKTQLELALSAVRDHAPLQSFPAQTVVMLDRFLQRQMRRAEEASDFEEVGAIIADVCNHSHLDTQLTVLPSGIQQVLGVNPENEEMFVQQTDLLNSLLPDDRRNSLVERTILEKASMGQLLQVCDKLPSNCDEIMQELQSRLTRVVEEWGEKAEASLVGGRRRGEKTALLASLEKLSKTMEDMRSCQMSTCSQKLSSIRASFKSLSRHVPPEQYRSAQKDIFDTGVTFVPERMEVSFLEASRIVRPLLTLPQWTDILKNIRETVRREELRGDLQMEVQLRTFLQLCHNVAIRRLHESLLALQRSLRINAPTHMTDIEHDVRIQELKKQQAIERSLNSCCSRANFQSVGPTPSAHMLLTRLRSRGYTMDLDEMLSSLTNNHLEYPSWVQSALNIDVKKMGENEHGMMRSCQEYQFWTRGARACTRNYLARMATKGFSLDTHSTVTRKELESLTLTYEEWMYQSRDVQGTIRRVDRYANAEATIWSAIAMALYSDPTSSWTKVHRAISTSREVPYLSVLGRKRALNLYLAVRELHRAVSHVGEKQFNKFGAYLLTDAVIRYLRDRGVFAATNSVVEISHIRQVRTFKEWQQKILLLKVSKEMIRLPLHYVLMRTLARHKYIWKALRFLSGKAKVFVLRKSLLLLLRLFLSWAMERTVNPAKWSSTASPQDVVSDFLASSLISGSVFLNLYLGIDFSVMVMVLPPMIAFLKSYGTKNMVETVLENADIPAVAAGIVETLLPTAESTAIDGLRAFMHSEALSDIIRQTAGRAFQPESLATLRRLDEAVEFLVTFIRKRAPLLARGFSKGIFVPAMRVLMSAVKQIITVSMSEGADGLARLLLRRPKIPSPTLIRYILATPALTDAQGLTRLYESLLGVFSKATMAALNPLAFVQETPTAHLTPFECLVAFGLFPSGSLEDLSRTKAFHRSWRITHRTSQMTIYPSTKVAITGFLGEIVLPLPAFGKDILHTFFIDKIHGATLTQLKKLVQSHGDAFTHFSFERHESIPSQGILRLSRLAGDVLCTLEVRFTPLPLTLLKEAKVFHRLGRAVTEFIGRNGSNLSPDFQRVFSEAGEVLPGVGDVAELAEDFSIAISERSLLQMVLSYEYQSQPTWFATDFSLQLTMPADIESAVDLTISSGPFQTQKTYRVQAFENLGSLMKLDETVKSPCVRGLADRITASLGTRILSYFARRQVILSYKCVKKAEVTTDANGSTTLTLSWHDGSGPSFASLRVEPVSNPEETNITVFPDELPLTARDHEKLRDLLGTAVSMHGREAHAMLRACMTITFLRNGVANSFFRLQKAEYKRTMLQLDDTGRKTFREKDLLEREVFLRHGKEPDPGWLLRLEVLFKQPAHRALAYMLGKKLQEFINTLAMSISNMPGKALSQEEASLTVSETVLDSICPGTEEGKSSHRRACEKRSGLYGSLHITDPASPLLNLMGQSLMKSPALFRYWRQRDSEASAKFAVGDLAEIQKVRHSGGTGFLIEVVSPTVVRHQVLVKLYADLLDGERTGKVTDKQQKYQLMKYMHISVMTLLHDVSARSEQRMTATRISLTALLREAGQAVINILEPQQATTLEEKKEWFNRVENLAEQLYRDLETPFAMEELSQYFRMSGAGDTGRPHHHLNLGSRLLVDNPFVSSTGYQVALQDPSIAEPCLKSQTICPHFGVLWNHAYMSLLIMFQLMDRCELLHSYMTADGYFSEGIADPKEPVAFEHAMLLFQYGLSVIRQWKLQPPVLDEFKGNLDERWIRRLFALFDDDETFRTLLLHVPPLKLKPVEYANPKVVLQKTTWNALTALWGIREPYGRFMVQVRAGLKMQATFTRAHGLSAADIERLTMPMPVRERFISGIRGLFGDPLAPGKPVVLVSPRSLKFLDDIISRLVPGVRQSGSIKLTDFPMDQLYSQVRKYLQYYGSEAVTELERLDNHDVKQQFLLLVQEALLKTALLQQLQLPAIRRLLNKRDQLFRIDNLEKLKGDYVKGQISEAELEEALDRVFDQVCEMIPASAYDNALKSLGEATQGVETYREKVLMVQQAFYDTKTALPEGGVHHHPLEKQTGKALCPGVDTSKSPKLAKACAAAEEALQSVSEKLQLSPVLLSRVRTELLTTAEIVNCNRTTGEGKMLRAFFISLMKSQVKHTSLAELWDEAASIKENQFNNPNVQPLEENMLSAALHSLALRMRANQLKPEMFETIYPTVCGFIILLVEEKLVRRNSLCSWILVAPASMYSFFTSSVQDQAMRLTLTSFGFTASVNLGDYKEQSFEPRAPREAVVVSLLRTVRLASQPTAEGDTAAPVAATPLSGRISEVFALVVSKIWGNRQAMERWNRELKKTLLRLVDAAMKKAFSTMRHLATTNEKQLESQRQELAVQLILQKQILARGIHSPAEQVAGLHGPRERESEARPPAGGSGVELPVRDQGDDDEWHLAPEDPDLEVPAESFLEHHRALLAPHASGAGSMAPYYFTKARGGHGAKGEVDDARGDTLQERRLTFTQSPIRISFLQTQLGVGTALRQRVADFLGSQHRRVPGWIRGSLGISSTSVSVVLKQKVTVPGSLKGVARSVCVNILDNVVLDTLTKVNVLAPKTTVRQMINQLIQGLHHAVIPDMEAAQEKFAKLSAEGGAIGLNMVAHALILSAATEFETAMQNPKVVTKFVEVLHQHIHKLSRGFVNVVKKFRLSDAICSITDEVIDAVAFAVMTHQFSLLDAATDLLQVDIVGWIVNFTEALTWREVKSLLEPVDGPRFLEMIQTTGLLNILRDVAVVGYHWYQRETS</sequence>
<comment type="caution">
    <text evidence="2">The sequence shown here is derived from an EMBL/GenBank/DDBJ whole genome shotgun (WGS) entry which is preliminary data.</text>
</comment>
<name>A0A2C6L9R5_9APIC</name>
<reference evidence="2 3" key="1">
    <citation type="journal article" date="2017" name="Int. J. Parasitol.">
        <title>The genome of the protozoan parasite Cystoisospora suis and a reverse vaccinology approach to identify vaccine candidates.</title>
        <authorList>
            <person name="Palmieri N."/>
            <person name="Shrestha A."/>
            <person name="Ruttkowski B."/>
            <person name="Beck T."/>
            <person name="Vogl C."/>
            <person name="Tomley F."/>
            <person name="Blake D.P."/>
            <person name="Joachim A."/>
        </authorList>
    </citation>
    <scope>NUCLEOTIDE SEQUENCE [LARGE SCALE GENOMIC DNA]</scope>
    <source>
        <strain evidence="2 3">Wien I</strain>
    </source>
</reference>
<dbReference type="VEuPathDB" id="ToxoDB:CSUI_002019"/>
<feature type="region of interest" description="Disordered" evidence="1">
    <location>
        <begin position="43"/>
        <end position="64"/>
    </location>
</feature>
<evidence type="ECO:0000313" key="2">
    <source>
        <dbReference type="EMBL" id="PHJ24128.1"/>
    </source>
</evidence>
<organism evidence="2 3">
    <name type="scientific">Cystoisospora suis</name>
    <dbReference type="NCBI Taxonomy" id="483139"/>
    <lineage>
        <taxon>Eukaryota</taxon>
        <taxon>Sar</taxon>
        <taxon>Alveolata</taxon>
        <taxon>Apicomplexa</taxon>
        <taxon>Conoidasida</taxon>
        <taxon>Coccidia</taxon>
        <taxon>Eucoccidiorida</taxon>
        <taxon>Eimeriorina</taxon>
        <taxon>Sarcocystidae</taxon>
        <taxon>Cystoisospora</taxon>
    </lineage>
</organism>
<evidence type="ECO:0000256" key="1">
    <source>
        <dbReference type="SAM" id="MobiDB-lite"/>
    </source>
</evidence>
<dbReference type="GeneID" id="94425432"/>
<dbReference type="Proteomes" id="UP000221165">
    <property type="component" value="Unassembled WGS sequence"/>
</dbReference>
<evidence type="ECO:0000313" key="3">
    <source>
        <dbReference type="Proteomes" id="UP000221165"/>
    </source>
</evidence>
<feature type="compositionally biased region" description="Basic and acidic residues" evidence="1">
    <location>
        <begin position="4182"/>
        <end position="4196"/>
    </location>
</feature>
<keyword evidence="3" id="KW-1185">Reference proteome</keyword>
<dbReference type="RefSeq" id="XP_067925802.1">
    <property type="nucleotide sequence ID" value="XM_068062221.1"/>
</dbReference>
<proteinExistence type="predicted"/>
<dbReference type="EMBL" id="MIGC01000843">
    <property type="protein sequence ID" value="PHJ24128.1"/>
    <property type="molecule type" value="Genomic_DNA"/>
</dbReference>
<feature type="non-terminal residue" evidence="2">
    <location>
        <position position="1"/>
    </location>
</feature>
<accession>A0A2C6L9R5</accession>